<protein>
    <submittedName>
        <fullName evidence="1">Uncharacterized protein</fullName>
    </submittedName>
</protein>
<dbReference type="AlphaFoldDB" id="A0A2N1NGB4"/>
<gene>
    <name evidence="1" type="ORF">RhiirC2_776636</name>
</gene>
<dbReference type="OrthoDB" id="2442580at2759"/>
<evidence type="ECO:0000313" key="2">
    <source>
        <dbReference type="Proteomes" id="UP000233469"/>
    </source>
</evidence>
<dbReference type="VEuPathDB" id="FungiDB:FUN_000336"/>
<name>A0A2N1NGB4_9GLOM</name>
<organism evidence="1 2">
    <name type="scientific">Rhizophagus irregularis</name>
    <dbReference type="NCBI Taxonomy" id="588596"/>
    <lineage>
        <taxon>Eukaryota</taxon>
        <taxon>Fungi</taxon>
        <taxon>Fungi incertae sedis</taxon>
        <taxon>Mucoromycota</taxon>
        <taxon>Glomeromycotina</taxon>
        <taxon>Glomeromycetes</taxon>
        <taxon>Glomerales</taxon>
        <taxon>Glomeraceae</taxon>
        <taxon>Rhizophagus</taxon>
    </lineage>
</organism>
<dbReference type="VEuPathDB" id="FungiDB:RhiirFUN_025294"/>
<accession>A0A2N1NGB4</accession>
<proteinExistence type="predicted"/>
<reference evidence="1 2" key="2">
    <citation type="submission" date="2017-10" db="EMBL/GenBank/DDBJ databases">
        <title>Extensive intraspecific genome diversity in a model arbuscular mycorrhizal fungus.</title>
        <authorList>
            <person name="Chen E.C.H."/>
            <person name="Morin E."/>
            <person name="Baudet D."/>
            <person name="Noel J."/>
            <person name="Ndikumana S."/>
            <person name="Charron P."/>
            <person name="St-Onge C."/>
            <person name="Giorgi J."/>
            <person name="Grigoriev I.V."/>
            <person name="Roux C."/>
            <person name="Martin F.M."/>
            <person name="Corradi N."/>
        </authorList>
    </citation>
    <scope>NUCLEOTIDE SEQUENCE [LARGE SCALE GENOMIC DNA]</scope>
    <source>
        <strain evidence="1 2">C2</strain>
    </source>
</reference>
<sequence>MSVYGRAVSIGTAVLFMDLPTTNTANKKRMCCGKPELSVLVTGAIENIASTELELWLQETNSLSFEHIIKKQENDFLQRCTSGPKKLVDYHIIGTESSDQIRPPSDLLDTEPQPRTDDISYQIVQLVEQSLPKSQYALYNNNKDFILVNILYCLICVCNKPSMYANT</sequence>
<dbReference type="EMBL" id="LLXL01000407">
    <property type="protein sequence ID" value="PKK72911.1"/>
    <property type="molecule type" value="Genomic_DNA"/>
</dbReference>
<dbReference type="VEuPathDB" id="FungiDB:RhiirA1_472306"/>
<dbReference type="Proteomes" id="UP000233469">
    <property type="component" value="Unassembled WGS sequence"/>
</dbReference>
<comment type="caution">
    <text evidence="1">The sequence shown here is derived from an EMBL/GenBank/DDBJ whole genome shotgun (WGS) entry which is preliminary data.</text>
</comment>
<evidence type="ECO:0000313" key="1">
    <source>
        <dbReference type="EMBL" id="PKK72911.1"/>
    </source>
</evidence>
<reference evidence="1 2" key="1">
    <citation type="submission" date="2016-04" db="EMBL/GenBank/DDBJ databases">
        <title>Genome analyses suggest a sexual origin of heterokaryosis in a supposedly ancient asexual fungus.</title>
        <authorList>
            <person name="Ropars J."/>
            <person name="Sedzielewska K."/>
            <person name="Noel J."/>
            <person name="Charron P."/>
            <person name="Farinelli L."/>
            <person name="Marton T."/>
            <person name="Kruger M."/>
            <person name="Pelin A."/>
            <person name="Brachmann A."/>
            <person name="Corradi N."/>
        </authorList>
    </citation>
    <scope>NUCLEOTIDE SEQUENCE [LARGE SCALE GENOMIC DNA]</scope>
    <source>
        <strain evidence="1 2">C2</strain>
    </source>
</reference>